<reference evidence="5 6" key="1">
    <citation type="submission" date="2017-08" db="EMBL/GenBank/DDBJ databases">
        <title>Acidophilic green algal genome provides insights into adaptation to an acidic environment.</title>
        <authorList>
            <person name="Hirooka S."/>
            <person name="Hirose Y."/>
            <person name="Kanesaki Y."/>
            <person name="Higuchi S."/>
            <person name="Fujiwara T."/>
            <person name="Onuma R."/>
            <person name="Era A."/>
            <person name="Ohbayashi R."/>
            <person name="Uzuka A."/>
            <person name="Nozaki H."/>
            <person name="Yoshikawa H."/>
            <person name="Miyagishima S.Y."/>
        </authorList>
    </citation>
    <scope>NUCLEOTIDE SEQUENCE [LARGE SCALE GENOMIC DNA]</scope>
    <source>
        <strain evidence="5 6">NIES-2499</strain>
    </source>
</reference>
<evidence type="ECO:0000313" key="5">
    <source>
        <dbReference type="EMBL" id="GAX82230.1"/>
    </source>
</evidence>
<dbReference type="GO" id="GO:0003729">
    <property type="term" value="F:mRNA binding"/>
    <property type="evidence" value="ECO:0007669"/>
    <property type="project" value="TreeGrafter"/>
</dbReference>
<dbReference type="OrthoDB" id="1882297at2759"/>
<dbReference type="Proteomes" id="UP000232323">
    <property type="component" value="Unassembled WGS sequence"/>
</dbReference>
<dbReference type="InterPro" id="IPR005755">
    <property type="entry name" value="Ribosomal_uL13_euk/arc"/>
</dbReference>
<dbReference type="EMBL" id="BEGY01000077">
    <property type="protein sequence ID" value="GAX82230.1"/>
    <property type="molecule type" value="Genomic_DNA"/>
</dbReference>
<dbReference type="STRING" id="1157962.A0A250XHF2"/>
<protein>
    <recommendedName>
        <fullName evidence="7">60S ribosomal protein L13a</fullName>
    </recommendedName>
</protein>
<dbReference type="InterPro" id="IPR005822">
    <property type="entry name" value="Ribosomal_uL13"/>
</dbReference>
<evidence type="ECO:0008006" key="7">
    <source>
        <dbReference type="Google" id="ProtNLM"/>
    </source>
</evidence>
<keyword evidence="3" id="KW-0687">Ribonucleoprotein</keyword>
<dbReference type="Pfam" id="PF00572">
    <property type="entry name" value="Ribosomal_L13"/>
    <property type="match status" value="1"/>
</dbReference>
<feature type="coiled-coil region" evidence="4">
    <location>
        <begin position="13"/>
        <end position="40"/>
    </location>
</feature>
<keyword evidence="4" id="KW-0175">Coiled coil</keyword>
<organism evidence="5 6">
    <name type="scientific">Chlamydomonas eustigma</name>
    <dbReference type="NCBI Taxonomy" id="1157962"/>
    <lineage>
        <taxon>Eukaryota</taxon>
        <taxon>Viridiplantae</taxon>
        <taxon>Chlorophyta</taxon>
        <taxon>core chlorophytes</taxon>
        <taxon>Chlorophyceae</taxon>
        <taxon>CS clade</taxon>
        <taxon>Chlamydomonadales</taxon>
        <taxon>Chlamydomonadaceae</taxon>
        <taxon>Chlamydomonas</taxon>
    </lineage>
</organism>
<dbReference type="AlphaFoldDB" id="A0A250XHF2"/>
<evidence type="ECO:0000256" key="3">
    <source>
        <dbReference type="ARBA" id="ARBA00023274"/>
    </source>
</evidence>
<dbReference type="FunFam" id="3.90.1180.10:FF:000003">
    <property type="entry name" value="60S ribosomal protein L13a-4"/>
    <property type="match status" value="1"/>
</dbReference>
<comment type="similarity">
    <text evidence="1">Belongs to the universal ribosomal protein uL13 family.</text>
</comment>
<dbReference type="SUPFAM" id="SSF52161">
    <property type="entry name" value="Ribosomal protein L13"/>
    <property type="match status" value="1"/>
</dbReference>
<dbReference type="NCBIfam" id="TIGR01077">
    <property type="entry name" value="L13_A_E"/>
    <property type="match status" value="1"/>
</dbReference>
<dbReference type="PANTHER" id="PTHR11545">
    <property type="entry name" value="RIBOSOMAL PROTEIN L13"/>
    <property type="match status" value="1"/>
</dbReference>
<comment type="caution">
    <text evidence="5">The sequence shown here is derived from an EMBL/GenBank/DDBJ whole genome shotgun (WGS) entry which is preliminary data.</text>
</comment>
<dbReference type="PANTHER" id="PTHR11545:SF3">
    <property type="entry name" value="LARGE RIBOSOMAL SUBUNIT PROTEIN UL13"/>
    <property type="match status" value="1"/>
</dbReference>
<gene>
    <name evidence="5" type="ORF">CEUSTIGMA_g9658.t1</name>
</gene>
<name>A0A250XHF2_9CHLO</name>
<evidence type="ECO:0000256" key="4">
    <source>
        <dbReference type="SAM" id="Coils"/>
    </source>
</evidence>
<dbReference type="Gene3D" id="6.10.250.3250">
    <property type="match status" value="1"/>
</dbReference>
<dbReference type="GO" id="GO:0006412">
    <property type="term" value="P:translation"/>
    <property type="evidence" value="ECO:0007669"/>
    <property type="project" value="InterPro"/>
</dbReference>
<accession>A0A250XHF2</accession>
<evidence type="ECO:0000313" key="6">
    <source>
        <dbReference type="Proteomes" id="UP000232323"/>
    </source>
</evidence>
<evidence type="ECO:0000256" key="1">
    <source>
        <dbReference type="ARBA" id="ARBA00006227"/>
    </source>
</evidence>
<dbReference type="CDD" id="cd00392">
    <property type="entry name" value="Ribosomal_L13"/>
    <property type="match status" value="1"/>
</dbReference>
<dbReference type="GO" id="GO:0017148">
    <property type="term" value="P:negative regulation of translation"/>
    <property type="evidence" value="ECO:0007669"/>
    <property type="project" value="TreeGrafter"/>
</dbReference>
<dbReference type="Gene3D" id="3.90.1180.10">
    <property type="entry name" value="Ribosomal protein L13"/>
    <property type="match status" value="1"/>
</dbReference>
<dbReference type="InterPro" id="IPR036899">
    <property type="entry name" value="Ribosomal_uL13_sf"/>
</dbReference>
<proteinExistence type="inferred from homology"/>
<sequence>MTRLMFKAARSEANNTLVKLEHTEQARAKLSEELTAAQQAWNAAYEKIHFKHQQEMKGLEDQVTELYRSRSQEVEDLQSSLRIAKAEYRIAVQFCDGSCLHNCNDCPFFLIHLSFKMVKTVVVDARAHMLGRLASIVAKQILSGHHIVMTRCEEITISGGLVRQKMKYERFLRKRMNTNPTRGPFHFRAPSRIFWRTVRGMVPHKTKRGAAALERLKCFDGVPAPYDKVKRLVVPDALKALRLQQGHRFCKLGDLSAAVGWKHQATLKELEVKRKAKSAKFYEAKKKLGQLRAKAIATVEATKA</sequence>
<dbReference type="GO" id="GO:0003735">
    <property type="term" value="F:structural constituent of ribosome"/>
    <property type="evidence" value="ECO:0007669"/>
    <property type="project" value="InterPro"/>
</dbReference>
<keyword evidence="6" id="KW-1185">Reference proteome</keyword>
<keyword evidence="2" id="KW-0689">Ribosomal protein</keyword>
<dbReference type="GO" id="GO:0022625">
    <property type="term" value="C:cytosolic large ribosomal subunit"/>
    <property type="evidence" value="ECO:0007669"/>
    <property type="project" value="TreeGrafter"/>
</dbReference>
<evidence type="ECO:0000256" key="2">
    <source>
        <dbReference type="ARBA" id="ARBA00022980"/>
    </source>
</evidence>
<dbReference type="HAMAP" id="MF_01366">
    <property type="entry name" value="Ribosomal_uL13"/>
    <property type="match status" value="1"/>
</dbReference>